<organism evidence="3 4">
    <name type="scientific">Araneus ventricosus</name>
    <name type="common">Orbweaver spider</name>
    <name type="synonym">Epeira ventricosa</name>
    <dbReference type="NCBI Taxonomy" id="182803"/>
    <lineage>
        <taxon>Eukaryota</taxon>
        <taxon>Metazoa</taxon>
        <taxon>Ecdysozoa</taxon>
        <taxon>Arthropoda</taxon>
        <taxon>Chelicerata</taxon>
        <taxon>Arachnida</taxon>
        <taxon>Araneae</taxon>
        <taxon>Araneomorphae</taxon>
        <taxon>Entelegynae</taxon>
        <taxon>Araneoidea</taxon>
        <taxon>Araneidae</taxon>
        <taxon>Araneus</taxon>
    </lineage>
</organism>
<dbReference type="AlphaFoldDB" id="A0A4Y2IZ35"/>
<dbReference type="Pfam" id="PF16087">
    <property type="entry name" value="DUF4817"/>
    <property type="match status" value="1"/>
</dbReference>
<keyword evidence="4" id="KW-1185">Reference proteome</keyword>
<comment type="caution">
    <text evidence="3">The sequence shown here is derived from an EMBL/GenBank/DDBJ whole genome shotgun (WGS) entry which is preliminary data.</text>
</comment>
<gene>
    <name evidence="3" type="ORF">AVEN_230479_1</name>
</gene>
<evidence type="ECO:0000313" key="3">
    <source>
        <dbReference type="EMBL" id="GBM82914.1"/>
    </source>
</evidence>
<evidence type="ECO:0000313" key="4">
    <source>
        <dbReference type="Proteomes" id="UP000499080"/>
    </source>
</evidence>
<dbReference type="OrthoDB" id="6435611at2759"/>
<proteinExistence type="predicted"/>
<sequence>MFVSTYERVQLLKMVLSLEQRIFLVLEYHRLKHSCVQTRCSSQRKFDVRRGLSDNAIKPLFEKFERTGNLNDDGIGNASRPSSAVTQSNSDAV</sequence>
<dbReference type="EMBL" id="BGPR01003042">
    <property type="protein sequence ID" value="GBM82914.1"/>
    <property type="molecule type" value="Genomic_DNA"/>
</dbReference>
<protein>
    <recommendedName>
        <fullName evidence="2">DUF4817 domain-containing protein</fullName>
    </recommendedName>
</protein>
<evidence type="ECO:0000256" key="1">
    <source>
        <dbReference type="SAM" id="MobiDB-lite"/>
    </source>
</evidence>
<feature type="domain" description="DUF4817" evidence="2">
    <location>
        <begin position="17"/>
        <end position="71"/>
    </location>
</feature>
<name>A0A4Y2IZ35_ARAVE</name>
<feature type="region of interest" description="Disordered" evidence="1">
    <location>
        <begin position="68"/>
        <end position="93"/>
    </location>
</feature>
<evidence type="ECO:0000259" key="2">
    <source>
        <dbReference type="Pfam" id="PF16087"/>
    </source>
</evidence>
<reference evidence="3 4" key="1">
    <citation type="journal article" date="2019" name="Sci. Rep.">
        <title>Orb-weaving spider Araneus ventricosus genome elucidates the spidroin gene catalogue.</title>
        <authorList>
            <person name="Kono N."/>
            <person name="Nakamura H."/>
            <person name="Ohtoshi R."/>
            <person name="Moran D.A.P."/>
            <person name="Shinohara A."/>
            <person name="Yoshida Y."/>
            <person name="Fujiwara M."/>
            <person name="Mori M."/>
            <person name="Tomita M."/>
            <person name="Arakawa K."/>
        </authorList>
    </citation>
    <scope>NUCLEOTIDE SEQUENCE [LARGE SCALE GENOMIC DNA]</scope>
</reference>
<feature type="compositionally biased region" description="Polar residues" evidence="1">
    <location>
        <begin position="79"/>
        <end position="93"/>
    </location>
</feature>
<accession>A0A4Y2IZ35</accession>
<dbReference type="Proteomes" id="UP000499080">
    <property type="component" value="Unassembled WGS sequence"/>
</dbReference>
<dbReference type="InterPro" id="IPR032135">
    <property type="entry name" value="DUF4817"/>
</dbReference>